<sequence length="565" mass="60824">MRTTKIVGLAAAVFALALPCCARLQAQTRPQPNAPVHRVYVFGDSYSDSGRGYVDGNGPTAVWYAAQKLGITLRTSNKSFGAQDSLNFAVSGAPTGSAPGRTVDKDALLGLGMQNQVAEFVDLVHAGKVRFDAGETLFFLAGGLNDGQGMTADTVKNLEDEMRSLYAVGARRFRIAVLPEQVPAFRRTALRLNPALWMVPAEMQRELKDASVQSSDWGLYFDAVMRSPASYGITDTKNSCAGRAIFHEDATPCADPDARFYFHAGHPSTAVHKAAGLMLAEEWQGKRVAAVAPLHLPLWAQHVPLQQGSNEADTPGIEVYTPATNTTHTAVLICPGGGYQGLAIDYEGEQVARWLAGRGVTGIVLRYRVAPYAYPVPMLDAERAMRLARAHAAEWGFSADHVGIWGFSAGGHLSSFLLTHFNEPLPAVAGYTPDATDAVSAKPTFGVLAYPVISMQPGLKHPGSEKNLLGDPPDPALVQSLSNELQVKPDSPPVFLFSTTDDGLVPVLNTVRFYEAYVEKHVPAELHLFEHGPHGLGLSGTKPGTSAWPQLVESWMQRNGWMAPE</sequence>
<organism evidence="4 5">
    <name type="scientific">Granulicella cerasi</name>
    <dbReference type="NCBI Taxonomy" id="741063"/>
    <lineage>
        <taxon>Bacteria</taxon>
        <taxon>Pseudomonadati</taxon>
        <taxon>Acidobacteriota</taxon>
        <taxon>Terriglobia</taxon>
        <taxon>Terriglobales</taxon>
        <taxon>Acidobacteriaceae</taxon>
        <taxon>Granulicella</taxon>
    </lineage>
</organism>
<evidence type="ECO:0000313" key="4">
    <source>
        <dbReference type="EMBL" id="MFC6644166.1"/>
    </source>
</evidence>
<evidence type="ECO:0000259" key="3">
    <source>
        <dbReference type="Pfam" id="PF20434"/>
    </source>
</evidence>
<comment type="caution">
    <text evidence="4">The sequence shown here is derived from an EMBL/GenBank/DDBJ whole genome shotgun (WGS) entry which is preliminary data.</text>
</comment>
<proteinExistence type="predicted"/>
<keyword evidence="5" id="KW-1185">Reference proteome</keyword>
<reference evidence="5" key="1">
    <citation type="journal article" date="2019" name="Int. J. Syst. Evol. Microbiol.">
        <title>The Global Catalogue of Microorganisms (GCM) 10K type strain sequencing project: providing services to taxonomists for standard genome sequencing and annotation.</title>
        <authorList>
            <consortium name="The Broad Institute Genomics Platform"/>
            <consortium name="The Broad Institute Genome Sequencing Center for Infectious Disease"/>
            <person name="Wu L."/>
            <person name="Ma J."/>
        </authorList>
    </citation>
    <scope>NUCLEOTIDE SEQUENCE [LARGE SCALE GENOMIC DNA]</scope>
    <source>
        <strain evidence="5">CGMCC 1.16026</strain>
    </source>
</reference>
<dbReference type="SUPFAM" id="SSF52266">
    <property type="entry name" value="SGNH hydrolase"/>
    <property type="match status" value="1"/>
</dbReference>
<gene>
    <name evidence="4" type="ORF">ACFQBQ_00875</name>
</gene>
<evidence type="ECO:0000313" key="5">
    <source>
        <dbReference type="Proteomes" id="UP001596391"/>
    </source>
</evidence>
<evidence type="ECO:0000256" key="2">
    <source>
        <dbReference type="SAM" id="SignalP"/>
    </source>
</evidence>
<evidence type="ECO:0000256" key="1">
    <source>
        <dbReference type="ARBA" id="ARBA00022801"/>
    </source>
</evidence>
<dbReference type="Gene3D" id="3.40.50.1110">
    <property type="entry name" value="SGNH hydrolase"/>
    <property type="match status" value="1"/>
</dbReference>
<accession>A0ABW1Z4U2</accession>
<dbReference type="PANTHER" id="PTHR48081">
    <property type="entry name" value="AB HYDROLASE SUPERFAMILY PROTEIN C4A8.06C"/>
    <property type="match status" value="1"/>
</dbReference>
<feature type="signal peptide" evidence="2">
    <location>
        <begin position="1"/>
        <end position="22"/>
    </location>
</feature>
<protein>
    <submittedName>
        <fullName evidence="4">SGNH/GDSL hydrolase family protein</fullName>
    </submittedName>
</protein>
<dbReference type="EMBL" id="JBHSWI010000001">
    <property type="protein sequence ID" value="MFC6644166.1"/>
    <property type="molecule type" value="Genomic_DNA"/>
</dbReference>
<dbReference type="InterPro" id="IPR036514">
    <property type="entry name" value="SGNH_hydro_sf"/>
</dbReference>
<keyword evidence="1 4" id="KW-0378">Hydrolase</keyword>
<feature type="chain" id="PRO_5047068728" evidence="2">
    <location>
        <begin position="23"/>
        <end position="565"/>
    </location>
</feature>
<feature type="domain" description="BD-FAE-like" evidence="3">
    <location>
        <begin position="318"/>
        <end position="515"/>
    </location>
</feature>
<keyword evidence="2" id="KW-0732">Signal</keyword>
<dbReference type="Gene3D" id="3.40.50.1820">
    <property type="entry name" value="alpha/beta hydrolase"/>
    <property type="match status" value="1"/>
</dbReference>
<name>A0ABW1Z4U2_9BACT</name>
<dbReference type="InterPro" id="IPR001087">
    <property type="entry name" value="GDSL"/>
</dbReference>
<dbReference type="Proteomes" id="UP001596391">
    <property type="component" value="Unassembled WGS sequence"/>
</dbReference>
<dbReference type="GO" id="GO:0016787">
    <property type="term" value="F:hydrolase activity"/>
    <property type="evidence" value="ECO:0007669"/>
    <property type="project" value="UniProtKB-KW"/>
</dbReference>
<dbReference type="RefSeq" id="WP_263372114.1">
    <property type="nucleotide sequence ID" value="NZ_JAGSYD010000004.1"/>
</dbReference>
<dbReference type="PANTHER" id="PTHR48081:SF6">
    <property type="entry name" value="PEPTIDASE S9 PROLYL OLIGOPEPTIDASE CATALYTIC DOMAIN-CONTAINING PROTEIN"/>
    <property type="match status" value="1"/>
</dbReference>
<dbReference type="SUPFAM" id="SSF53474">
    <property type="entry name" value="alpha/beta-Hydrolases"/>
    <property type="match status" value="1"/>
</dbReference>
<dbReference type="InterPro" id="IPR029058">
    <property type="entry name" value="AB_hydrolase_fold"/>
</dbReference>
<dbReference type="Pfam" id="PF20434">
    <property type="entry name" value="BD-FAE"/>
    <property type="match status" value="1"/>
</dbReference>
<dbReference type="InterPro" id="IPR049492">
    <property type="entry name" value="BD-FAE-like_dom"/>
</dbReference>
<dbReference type="Pfam" id="PF00657">
    <property type="entry name" value="Lipase_GDSL"/>
    <property type="match status" value="1"/>
</dbReference>
<dbReference type="InterPro" id="IPR050300">
    <property type="entry name" value="GDXG_lipolytic_enzyme"/>
</dbReference>